<dbReference type="SUPFAM" id="SSF55486">
    <property type="entry name" value="Metalloproteases ('zincins'), catalytic domain"/>
    <property type="match status" value="1"/>
</dbReference>
<comment type="caution">
    <text evidence="10">The sequence shown here is derived from an EMBL/GenBank/DDBJ whole genome shotgun (WGS) entry which is preliminary data.</text>
</comment>
<keyword evidence="5" id="KW-0378">Hydrolase</keyword>
<evidence type="ECO:0008006" key="12">
    <source>
        <dbReference type="Google" id="ProtNLM"/>
    </source>
</evidence>
<keyword evidence="6" id="KW-0862">Zinc</keyword>
<dbReference type="PRINTS" id="PR00786">
    <property type="entry name" value="NEPRILYSIN"/>
</dbReference>
<evidence type="ECO:0000256" key="5">
    <source>
        <dbReference type="ARBA" id="ARBA00022801"/>
    </source>
</evidence>
<dbReference type="Proteomes" id="UP001211907">
    <property type="component" value="Unassembled WGS sequence"/>
</dbReference>
<feature type="domain" description="Peptidase M13 N-terminal" evidence="9">
    <location>
        <begin position="19"/>
        <end position="465"/>
    </location>
</feature>
<dbReference type="InterPro" id="IPR042089">
    <property type="entry name" value="Peptidase_M13_dom_2"/>
</dbReference>
<evidence type="ECO:0000256" key="6">
    <source>
        <dbReference type="ARBA" id="ARBA00022833"/>
    </source>
</evidence>
<dbReference type="InterPro" id="IPR000718">
    <property type="entry name" value="Peptidase_M13"/>
</dbReference>
<reference evidence="10" key="1">
    <citation type="submission" date="2020-05" db="EMBL/GenBank/DDBJ databases">
        <title>Phylogenomic resolution of chytrid fungi.</title>
        <authorList>
            <person name="Stajich J.E."/>
            <person name="Amses K."/>
            <person name="Simmons R."/>
            <person name="Seto K."/>
            <person name="Myers J."/>
            <person name="Bonds A."/>
            <person name="Quandt C.A."/>
            <person name="Barry K."/>
            <person name="Liu P."/>
            <person name="Grigoriev I."/>
            <person name="Longcore J.E."/>
            <person name="James T.Y."/>
        </authorList>
    </citation>
    <scope>NUCLEOTIDE SEQUENCE</scope>
    <source>
        <strain evidence="10">JEL0513</strain>
    </source>
</reference>
<dbReference type="PANTHER" id="PTHR11733">
    <property type="entry name" value="ZINC METALLOPROTEASE FAMILY M13 NEPRILYSIN-RELATED"/>
    <property type="match status" value="1"/>
</dbReference>
<organism evidence="10 11">
    <name type="scientific">Physocladia obscura</name>
    <dbReference type="NCBI Taxonomy" id="109957"/>
    <lineage>
        <taxon>Eukaryota</taxon>
        <taxon>Fungi</taxon>
        <taxon>Fungi incertae sedis</taxon>
        <taxon>Chytridiomycota</taxon>
        <taxon>Chytridiomycota incertae sedis</taxon>
        <taxon>Chytridiomycetes</taxon>
        <taxon>Chytridiales</taxon>
        <taxon>Chytriomycetaceae</taxon>
        <taxon>Physocladia</taxon>
    </lineage>
</organism>
<evidence type="ECO:0000256" key="1">
    <source>
        <dbReference type="ARBA" id="ARBA00001947"/>
    </source>
</evidence>
<dbReference type="Pfam" id="PF05649">
    <property type="entry name" value="Peptidase_M13_N"/>
    <property type="match status" value="1"/>
</dbReference>
<comment type="cofactor">
    <cofactor evidence="1">
        <name>Zn(2+)</name>
        <dbReference type="ChEBI" id="CHEBI:29105"/>
    </cofactor>
</comment>
<evidence type="ECO:0000259" key="9">
    <source>
        <dbReference type="Pfam" id="PF05649"/>
    </source>
</evidence>
<sequence>MTESNPAILAGIPVARPGPHEDFYLHANHAWLTDPSVVIPAEVCLRLCNLPHKVWGSFTVLRDESLKNQIELLLELSKSDKPLTVDESKLVTVWKASLERFAQWEAGVGSYTAVEERLAAIDAKLLLDNAAAADEGLAAYLADAEELSISGPLSFGQMANLEDSNNAVLSFGSSGLSLPSRDFYFEDNYKEKREAFVAHLHNVVKLIGEDRLAPGFADAVLRFETKLANINMKPTQERDFTKYYTITTLNGVISGINDLKSLEDKLSNYGEGGNTPAVVSESDQTRIRVFLEILYGKLNLREQLRANFVKNYPDGDAAQTAERVIVFDGDYFRRIFAILFADENKADLRAYLQYQAIRAVSGYATKELDEEFFDLYSRKLSGQKEQKSNEKRSVGLIDSWVGFLLGKVYVSRYFSDSDKARVSDMIAEVVTVMEASINRNDWLTDVTKAAATEKLSSFKTKIGFPDVWRSYDKLVLTATDSLWDIKKKVSAFNRQQEFWAKVNAPVDKTEWFMTPQTVNAYYNPMENEICFPAAIIQPPFYAKSFDALTFQVDETDRALIGNDEIVVAAANFGGIAAVIAHEITHGFDDQGRQFDSKGNVRDWWTEEDAKLFKTKCDVMEKQKWSFVEKSTGKTHWTQPKLTMGENLADLGGISLGVQALLKRVDGKFNEDCQKAVMRVFFTSWANIWRKKATDEYMVNQLATDPHSPGEVRGNLVKNISQFYEAFSVKEQDGMYLAPADRVAMW</sequence>
<dbReference type="InterPro" id="IPR018497">
    <property type="entry name" value="Peptidase_M13_C"/>
</dbReference>
<accession>A0AAD5T645</accession>
<proteinExistence type="inferred from homology"/>
<evidence type="ECO:0000256" key="7">
    <source>
        <dbReference type="ARBA" id="ARBA00023049"/>
    </source>
</evidence>
<evidence type="ECO:0000256" key="2">
    <source>
        <dbReference type="ARBA" id="ARBA00007357"/>
    </source>
</evidence>
<feature type="domain" description="Peptidase M13 C-terminal" evidence="8">
    <location>
        <begin position="568"/>
        <end position="742"/>
    </location>
</feature>
<dbReference type="Gene3D" id="3.40.390.10">
    <property type="entry name" value="Collagenase (Catalytic Domain)"/>
    <property type="match status" value="1"/>
</dbReference>
<dbReference type="Pfam" id="PF01431">
    <property type="entry name" value="Peptidase_M13"/>
    <property type="match status" value="2"/>
</dbReference>
<dbReference type="GO" id="GO:0016485">
    <property type="term" value="P:protein processing"/>
    <property type="evidence" value="ECO:0007669"/>
    <property type="project" value="TreeGrafter"/>
</dbReference>
<evidence type="ECO:0000313" key="11">
    <source>
        <dbReference type="Proteomes" id="UP001211907"/>
    </source>
</evidence>
<name>A0AAD5T645_9FUNG</name>
<dbReference type="CDD" id="cd08662">
    <property type="entry name" value="M13"/>
    <property type="match status" value="1"/>
</dbReference>
<keyword evidence="11" id="KW-1185">Reference proteome</keyword>
<dbReference type="Gene3D" id="1.10.1380.10">
    <property type="entry name" value="Neutral endopeptidase , domain2"/>
    <property type="match status" value="1"/>
</dbReference>
<keyword evidence="4" id="KW-0479">Metal-binding</keyword>
<dbReference type="PANTHER" id="PTHR11733:SF167">
    <property type="entry name" value="FI17812P1-RELATED"/>
    <property type="match status" value="1"/>
</dbReference>
<dbReference type="GO" id="GO:0005886">
    <property type="term" value="C:plasma membrane"/>
    <property type="evidence" value="ECO:0007669"/>
    <property type="project" value="TreeGrafter"/>
</dbReference>
<dbReference type="InterPro" id="IPR024079">
    <property type="entry name" value="MetalloPept_cat_dom_sf"/>
</dbReference>
<evidence type="ECO:0000256" key="3">
    <source>
        <dbReference type="ARBA" id="ARBA00022670"/>
    </source>
</evidence>
<evidence type="ECO:0000256" key="4">
    <source>
        <dbReference type="ARBA" id="ARBA00022723"/>
    </source>
</evidence>
<dbReference type="AlphaFoldDB" id="A0AAD5T645"/>
<comment type="similarity">
    <text evidence="2">Belongs to the peptidase M13 family.</text>
</comment>
<feature type="domain" description="Peptidase M13 C-terminal" evidence="8">
    <location>
        <begin position="519"/>
        <end position="546"/>
    </location>
</feature>
<keyword evidence="7" id="KW-0482">Metalloprotease</keyword>
<dbReference type="GO" id="GO:0004222">
    <property type="term" value="F:metalloendopeptidase activity"/>
    <property type="evidence" value="ECO:0007669"/>
    <property type="project" value="InterPro"/>
</dbReference>
<dbReference type="EMBL" id="JADGJH010000387">
    <property type="protein sequence ID" value="KAJ3130417.1"/>
    <property type="molecule type" value="Genomic_DNA"/>
</dbReference>
<keyword evidence="3" id="KW-0645">Protease</keyword>
<dbReference type="InterPro" id="IPR008753">
    <property type="entry name" value="Peptidase_M13_N"/>
</dbReference>
<dbReference type="GO" id="GO:0046872">
    <property type="term" value="F:metal ion binding"/>
    <property type="evidence" value="ECO:0007669"/>
    <property type="project" value="UniProtKB-KW"/>
</dbReference>
<evidence type="ECO:0000259" key="8">
    <source>
        <dbReference type="Pfam" id="PF01431"/>
    </source>
</evidence>
<protein>
    <recommendedName>
        <fullName evidence="12">Zincin</fullName>
    </recommendedName>
</protein>
<gene>
    <name evidence="10" type="ORF">HK100_008067</name>
</gene>
<evidence type="ECO:0000313" key="10">
    <source>
        <dbReference type="EMBL" id="KAJ3130417.1"/>
    </source>
</evidence>
<dbReference type="PROSITE" id="PS51885">
    <property type="entry name" value="NEPRILYSIN"/>
    <property type="match status" value="1"/>
</dbReference>